<dbReference type="HOGENOM" id="CLU_1398828_0_0_1"/>
<comment type="caution">
    <text evidence="2">The sequence shown here is derived from an EMBL/GenBank/DDBJ whole genome shotgun (WGS) entry which is preliminary data.</text>
</comment>
<sequence length="195" mass="22405">MAADGTRRTKHWAFRLANVVLSDNLFMRLIETTARLNCKDLWKELASFYSICAANFRLSGTHERQFKPFVQGKMALLSDQRPFTVPEVDCSRRTNLIHFRPRLRHESAEVLRPANAVQRKKRSSKNASTKPTPNKKPRTNSYSTDAPVMLVGRIAAAREAEITVATDQYKQAAVRVRSEHYKMLDDLCKRIDKIE</sequence>
<evidence type="ECO:0000256" key="1">
    <source>
        <dbReference type="SAM" id="MobiDB-lite"/>
    </source>
</evidence>
<evidence type="ECO:0000313" key="3">
    <source>
        <dbReference type="Proteomes" id="UP000018721"/>
    </source>
</evidence>
<dbReference type="Proteomes" id="UP000018721">
    <property type="component" value="Unassembled WGS sequence"/>
</dbReference>
<accession>V9G157</accession>
<gene>
    <name evidence="2" type="ORF">F443_00282</name>
</gene>
<name>V9G157_PHYNI</name>
<dbReference type="AlphaFoldDB" id="V9G157"/>
<organism evidence="2 3">
    <name type="scientific">Phytophthora nicotianae P1569</name>
    <dbReference type="NCBI Taxonomy" id="1317065"/>
    <lineage>
        <taxon>Eukaryota</taxon>
        <taxon>Sar</taxon>
        <taxon>Stramenopiles</taxon>
        <taxon>Oomycota</taxon>
        <taxon>Peronosporomycetes</taxon>
        <taxon>Peronosporales</taxon>
        <taxon>Peronosporaceae</taxon>
        <taxon>Phytophthora</taxon>
    </lineage>
</organism>
<keyword evidence="3" id="KW-1185">Reference proteome</keyword>
<reference evidence="2 3" key="1">
    <citation type="submission" date="2013-11" db="EMBL/GenBank/DDBJ databases">
        <title>The Genome Sequence of Phytophthora parasitica P1569.</title>
        <authorList>
            <consortium name="The Broad Institute Genomics Platform"/>
            <person name="Russ C."/>
            <person name="Tyler B."/>
            <person name="Panabieres F."/>
            <person name="Shan W."/>
            <person name="Tripathy S."/>
            <person name="Grunwald N."/>
            <person name="Machado M."/>
            <person name="Johnson C.S."/>
            <person name="Arredondo F."/>
            <person name="Hong C."/>
            <person name="Coffey M."/>
            <person name="Young S.K."/>
            <person name="Zeng Q."/>
            <person name="Gargeya S."/>
            <person name="Fitzgerald M."/>
            <person name="Abouelleil A."/>
            <person name="Alvarado L."/>
            <person name="Chapman S.B."/>
            <person name="Gainer-Dewar J."/>
            <person name="Goldberg J."/>
            <person name="Griggs A."/>
            <person name="Gujja S."/>
            <person name="Hansen M."/>
            <person name="Howarth C."/>
            <person name="Imamovic A."/>
            <person name="Ireland A."/>
            <person name="Larimer J."/>
            <person name="McCowan C."/>
            <person name="Murphy C."/>
            <person name="Pearson M."/>
            <person name="Poon T.W."/>
            <person name="Priest M."/>
            <person name="Roberts A."/>
            <person name="Saif S."/>
            <person name="Shea T."/>
            <person name="Sykes S."/>
            <person name="Wortman J."/>
            <person name="Nusbaum C."/>
            <person name="Birren B."/>
        </authorList>
    </citation>
    <scope>NUCLEOTIDE SEQUENCE [LARGE SCALE GENOMIC DNA]</scope>
    <source>
        <strain evidence="2 3">P1569</strain>
    </source>
</reference>
<proteinExistence type="predicted"/>
<dbReference type="EMBL" id="ANIZ01000043">
    <property type="protein sequence ID" value="ETI57424.1"/>
    <property type="molecule type" value="Genomic_DNA"/>
</dbReference>
<evidence type="ECO:0000313" key="2">
    <source>
        <dbReference type="EMBL" id="ETI57424.1"/>
    </source>
</evidence>
<protein>
    <submittedName>
        <fullName evidence="2">Uncharacterized protein</fullName>
    </submittedName>
</protein>
<feature type="region of interest" description="Disordered" evidence="1">
    <location>
        <begin position="111"/>
        <end position="144"/>
    </location>
</feature>